<dbReference type="EMBL" id="SZYD01001610">
    <property type="protein sequence ID" value="KAD0520632.1"/>
    <property type="molecule type" value="Genomic_DNA"/>
</dbReference>
<comment type="caution">
    <text evidence="1">The sequence shown here is derived from an EMBL/GenBank/DDBJ whole genome shotgun (WGS) entry which is preliminary data.</text>
</comment>
<protein>
    <recommendedName>
        <fullName evidence="3">Myb-like domain-containing protein</fullName>
    </recommendedName>
</protein>
<accession>A0A5N6LCX6</accession>
<dbReference type="PANTHER" id="PTHR46872">
    <property type="entry name" value="DNA BINDING PROTEIN"/>
    <property type="match status" value="1"/>
</dbReference>
<dbReference type="Proteomes" id="UP000326396">
    <property type="component" value="Unassembled WGS sequence"/>
</dbReference>
<evidence type="ECO:0000313" key="2">
    <source>
        <dbReference type="Proteomes" id="UP000326396"/>
    </source>
</evidence>
<dbReference type="PANTHER" id="PTHR46872:SF5">
    <property type="entry name" value="MYB-LIKE DOMAIN-CONTAINING PROTEIN"/>
    <property type="match status" value="1"/>
</dbReference>
<gene>
    <name evidence="1" type="ORF">E3N88_44134</name>
</gene>
<sequence length="325" mass="37068">MRIGENGMSVPDMIVKELEINAPLPLVTGIDASDDDCGHGPVFSDLFSEFFEYNFPRKPLFHFEDVCSSLLNRSPRKEIPIGPNHQADVPEFDPEMAKKYHEAGEMERFLGVCVISTHHSIFDSSSDSQIDCRCSDHGSVRCVQLHVKEARLNLKERYGDEKFVDLGMLGMGEEVASRWGEEEKLFHEIVYSNPSSVGRMFWKELSIAFPCRTKKDLVSYYFNVFILRRRAVQNRSHYLDIDSDDDEWRGSYGESFVDGVEDDDFVVGDLHTFSEDCPLAGNHGANDGDVDEKIDVESSVINNETKALIEYEQEKQAVDIQIWHH</sequence>
<organism evidence="1 2">
    <name type="scientific">Mikania micrantha</name>
    <name type="common">bitter vine</name>
    <dbReference type="NCBI Taxonomy" id="192012"/>
    <lineage>
        <taxon>Eukaryota</taxon>
        <taxon>Viridiplantae</taxon>
        <taxon>Streptophyta</taxon>
        <taxon>Embryophyta</taxon>
        <taxon>Tracheophyta</taxon>
        <taxon>Spermatophyta</taxon>
        <taxon>Magnoliopsida</taxon>
        <taxon>eudicotyledons</taxon>
        <taxon>Gunneridae</taxon>
        <taxon>Pentapetalae</taxon>
        <taxon>asterids</taxon>
        <taxon>campanulids</taxon>
        <taxon>Asterales</taxon>
        <taxon>Asteraceae</taxon>
        <taxon>Asteroideae</taxon>
        <taxon>Heliantheae alliance</taxon>
        <taxon>Eupatorieae</taxon>
        <taxon>Mikania</taxon>
    </lineage>
</organism>
<dbReference type="AlphaFoldDB" id="A0A5N6LCX6"/>
<keyword evidence="2" id="KW-1185">Reference proteome</keyword>
<evidence type="ECO:0000313" key="1">
    <source>
        <dbReference type="EMBL" id="KAD0520632.1"/>
    </source>
</evidence>
<dbReference type="OrthoDB" id="1908944at2759"/>
<name>A0A5N6LCX6_9ASTR</name>
<reference evidence="1 2" key="1">
    <citation type="submission" date="2019-05" db="EMBL/GenBank/DDBJ databases">
        <title>Mikania micrantha, genome provides insights into the molecular mechanism of rapid growth.</title>
        <authorList>
            <person name="Liu B."/>
        </authorList>
    </citation>
    <scope>NUCLEOTIDE SEQUENCE [LARGE SCALE GENOMIC DNA]</scope>
    <source>
        <strain evidence="1">NLD-2019</strain>
        <tissue evidence="1">Leaf</tissue>
    </source>
</reference>
<proteinExistence type="predicted"/>
<evidence type="ECO:0008006" key="3">
    <source>
        <dbReference type="Google" id="ProtNLM"/>
    </source>
</evidence>